<dbReference type="PANTHER" id="PTHR14237">
    <property type="entry name" value="MOLYBDOPTERIN COFACTOR SULFURASE MOSC"/>
    <property type="match status" value="1"/>
</dbReference>
<gene>
    <name evidence="3" type="ORF">BcDW1_6336</name>
</gene>
<dbReference type="GO" id="GO:0030170">
    <property type="term" value="F:pyridoxal phosphate binding"/>
    <property type="evidence" value="ECO:0007669"/>
    <property type="project" value="InterPro"/>
</dbReference>
<feature type="domain" description="MOSC" evidence="2">
    <location>
        <begin position="328"/>
        <end position="497"/>
    </location>
</feature>
<dbReference type="Proteomes" id="UP000012045">
    <property type="component" value="Unassembled WGS sequence"/>
</dbReference>
<feature type="region of interest" description="Disordered" evidence="1">
    <location>
        <begin position="224"/>
        <end position="248"/>
    </location>
</feature>
<dbReference type="InterPro" id="IPR005302">
    <property type="entry name" value="MoCF_Sase_C"/>
</dbReference>
<dbReference type="STRING" id="1290391.M7UMY9"/>
<dbReference type="AlphaFoldDB" id="M7UMY9"/>
<evidence type="ECO:0000256" key="1">
    <source>
        <dbReference type="SAM" id="MobiDB-lite"/>
    </source>
</evidence>
<accession>M7UMY9</accession>
<organism evidence="3 4">
    <name type="scientific">Botryotinia fuckeliana (strain BcDW1)</name>
    <name type="common">Noble rot fungus</name>
    <name type="synonym">Botrytis cinerea</name>
    <dbReference type="NCBI Taxonomy" id="1290391"/>
    <lineage>
        <taxon>Eukaryota</taxon>
        <taxon>Fungi</taxon>
        <taxon>Dikarya</taxon>
        <taxon>Ascomycota</taxon>
        <taxon>Pezizomycotina</taxon>
        <taxon>Leotiomycetes</taxon>
        <taxon>Helotiales</taxon>
        <taxon>Sclerotiniaceae</taxon>
        <taxon>Botrytis</taxon>
    </lineage>
</organism>
<name>M7UMY9_BOTF1</name>
<dbReference type="HOGENOM" id="CLU_028286_3_0_1"/>
<proteinExistence type="predicted"/>
<dbReference type="GO" id="GO:0003824">
    <property type="term" value="F:catalytic activity"/>
    <property type="evidence" value="ECO:0007669"/>
    <property type="project" value="InterPro"/>
</dbReference>
<evidence type="ECO:0000313" key="3">
    <source>
        <dbReference type="EMBL" id="EMR85032.1"/>
    </source>
</evidence>
<dbReference type="SUPFAM" id="SSF141673">
    <property type="entry name" value="MOSC N-terminal domain-like"/>
    <property type="match status" value="1"/>
</dbReference>
<dbReference type="InterPro" id="IPR005303">
    <property type="entry name" value="MOCOS_middle"/>
</dbReference>
<dbReference type="PANTHER" id="PTHR14237:SF34">
    <property type="entry name" value="MOSC DOMAIN PROTEIN (AFU_ORTHOLOGUE AFUA_2G07820)"/>
    <property type="match status" value="1"/>
</dbReference>
<dbReference type="GO" id="GO:0030151">
    <property type="term" value="F:molybdenum ion binding"/>
    <property type="evidence" value="ECO:0007669"/>
    <property type="project" value="InterPro"/>
</dbReference>
<protein>
    <submittedName>
        <fullName evidence="3">Putative mosc domain-containing protein</fullName>
    </submittedName>
</protein>
<evidence type="ECO:0000259" key="2">
    <source>
        <dbReference type="PROSITE" id="PS51340"/>
    </source>
</evidence>
<dbReference type="OrthoDB" id="17255at2759"/>
<reference evidence="4" key="1">
    <citation type="journal article" date="2013" name="Genome Announc.">
        <title>Draft genome sequence of Botrytis cinerea BcDW1, inoculum for noble rot of grape berries.</title>
        <authorList>
            <person name="Blanco-Ulate B."/>
            <person name="Allen G."/>
            <person name="Powell A.L."/>
            <person name="Cantu D."/>
        </authorList>
    </citation>
    <scope>NUCLEOTIDE SEQUENCE [LARGE SCALE GENOMIC DNA]</scope>
    <source>
        <strain evidence="4">BcDW1</strain>
    </source>
</reference>
<dbReference type="Pfam" id="PF03473">
    <property type="entry name" value="MOSC"/>
    <property type="match status" value="1"/>
</dbReference>
<dbReference type="EMBL" id="KB707923">
    <property type="protein sequence ID" value="EMR85032.1"/>
    <property type="molecule type" value="Genomic_DNA"/>
</dbReference>
<evidence type="ECO:0000313" key="4">
    <source>
        <dbReference type="Proteomes" id="UP000012045"/>
    </source>
</evidence>
<dbReference type="PROSITE" id="PS51340">
    <property type="entry name" value="MOSC"/>
    <property type="match status" value="1"/>
</dbReference>
<dbReference type="Pfam" id="PF03476">
    <property type="entry name" value="MOSC_N"/>
    <property type="match status" value="1"/>
</dbReference>
<sequence>MTTNTSHAGGMATSESFLDSLWEMMEKTTDYINTIHIPILGEWSFRSIFQIVLIWYLVIRLSTRSTQLEEYRKRLGKAEAQIQRDEESRQEVAEMASDLKGMLKEKSGLLENSQELASIVEKVDGISMATATAQQTNPSKSISAPSGPEMTISQLYIYPIKSLRGCSLPSATLTKEGFSYDRKFMLLRVRDPNSKWGPYQNMHVPEFPEMALFHTSITDSTLHVTYHAPPSSSSSSSPTPPPPHPTLTIDLSPTTLSHLPKISITMHKSPITAYDMGAPYNNWFTQYFGYPVLLAYAGANRRLVLGNIPGKPATYTPPLPTPTLLHKIPLLNSLLPTPTPSSSSSSSSSSIIFNDCAPYLIITQSSCDDVTSRLPAPGPKMDITKFRANIIISGSPHPYDEDYWGGLTFSSSSSSSPSPKKEILLTANCGRCVSLNVDHEKGIAAPKDQEVLKLLMKDRRVDPGMKYSPIFGRYGFLGNGNADEGQILRVGDAVQVSRRNKERTRFYWPGIST</sequence>